<evidence type="ECO:0000313" key="2">
    <source>
        <dbReference type="EnsemblMetazoa" id="RPRC013570-PA"/>
    </source>
</evidence>
<sequence length="751" mass="85190">MSLCLNLNDVENIDGIYAALNKYGVCVDYDDEKQMELKKRIIIVTYPKECLYQGGRVFRFLALGDIISYLVNIEVNTFLAFWNPKMFRTFDTNEPSFSIGPQNSIVWLIPNMADFVNYDESIEKDTDSGLTNSPEREHITVQRMCTAGPSHSNHCCSHSPQKETILSYNCRNKNGLLLEDLTRNLSSNSTDLNRNTENRRTTEIKNKYTGGYFHIRSCCAIPSCEKSTAAELKRKNPQRDGNSNNRRYFFGKAVKCNNEKEKITNSSSNEEGSRNDAVCNTVFKVIKGHDTCEQPGGETCCANYYRSNIVDKRTREPFNEEPRSSCYLMKVKGCSRNEELLDKKYNSSSAERQQRLISEQVNTNKSTYFSQKHSMQFSPSKNANTKNFKKQCIENKSCSSKSNVIKDTMIENVISTKLARNKLVGVNEAEWNLLDKVLTRNNIIIKKKRKLFFADPHASDALIDVNTSIKNKRNCIGIKNKDMQQIQGICNNDPVPSRLCRRDVEEKFKKSAKNQIKISFDQSSTNSAFTKNKLSSDESVSSSDSDSGSRIKKKILNDRLLIRRRKRCKKKSRRSEARNDTTNTSSSEEKLSFRDEQSDLRIVSVYTLTGDDEQLLKKYCSLGKRLPSQKVKDLTSKSHLTNFKSGSKRIIQKNNSDNKNTNYKMSKIEVVKIAEIKNTNPNCSNNASRAENSNSVIAHGKDCLNNSSDDTNLFIANLGNQVNNKHSHSLSSVESSCTKVLNNSSDSSQSE</sequence>
<accession>T1IB99</accession>
<evidence type="ECO:0000256" key="1">
    <source>
        <dbReference type="SAM" id="MobiDB-lite"/>
    </source>
</evidence>
<dbReference type="VEuPathDB" id="VectorBase:RPRC013570"/>
<keyword evidence="3" id="KW-1185">Reference proteome</keyword>
<dbReference type="HOGENOM" id="CLU_370600_0_0_1"/>
<protein>
    <submittedName>
        <fullName evidence="2">Uncharacterized protein</fullName>
    </submittedName>
</protein>
<feature type="region of interest" description="Disordered" evidence="1">
    <location>
        <begin position="528"/>
        <end position="549"/>
    </location>
</feature>
<dbReference type="AlphaFoldDB" id="T1IB99"/>
<feature type="compositionally biased region" description="Low complexity" evidence="1">
    <location>
        <begin position="537"/>
        <end position="548"/>
    </location>
</feature>
<organism evidence="2 3">
    <name type="scientific">Rhodnius prolixus</name>
    <name type="common">Triatomid bug</name>
    <dbReference type="NCBI Taxonomy" id="13249"/>
    <lineage>
        <taxon>Eukaryota</taxon>
        <taxon>Metazoa</taxon>
        <taxon>Ecdysozoa</taxon>
        <taxon>Arthropoda</taxon>
        <taxon>Hexapoda</taxon>
        <taxon>Insecta</taxon>
        <taxon>Pterygota</taxon>
        <taxon>Neoptera</taxon>
        <taxon>Paraneoptera</taxon>
        <taxon>Hemiptera</taxon>
        <taxon>Heteroptera</taxon>
        <taxon>Panheteroptera</taxon>
        <taxon>Cimicomorpha</taxon>
        <taxon>Reduviidae</taxon>
        <taxon>Triatominae</taxon>
        <taxon>Rhodnius</taxon>
    </lineage>
</organism>
<dbReference type="EMBL" id="ACPB03007246">
    <property type="status" value="NOT_ANNOTATED_CDS"/>
    <property type="molecule type" value="Genomic_DNA"/>
</dbReference>
<dbReference type="EnsemblMetazoa" id="RPRC013570-RA">
    <property type="protein sequence ID" value="RPRC013570-PA"/>
    <property type="gene ID" value="RPRC013570"/>
</dbReference>
<reference evidence="2" key="1">
    <citation type="submission" date="2015-05" db="UniProtKB">
        <authorList>
            <consortium name="EnsemblMetazoa"/>
        </authorList>
    </citation>
    <scope>IDENTIFICATION</scope>
</reference>
<name>T1IB99_RHOPR</name>
<dbReference type="InParanoid" id="T1IB99"/>
<proteinExistence type="predicted"/>
<feature type="region of interest" description="Disordered" evidence="1">
    <location>
        <begin position="566"/>
        <end position="592"/>
    </location>
</feature>
<dbReference type="Proteomes" id="UP000015103">
    <property type="component" value="Unassembled WGS sequence"/>
</dbReference>
<evidence type="ECO:0000313" key="3">
    <source>
        <dbReference type="Proteomes" id="UP000015103"/>
    </source>
</evidence>